<dbReference type="InterPro" id="IPR006597">
    <property type="entry name" value="Sel1-like"/>
</dbReference>
<proteinExistence type="inferred from homology"/>
<dbReference type="SUPFAM" id="SSF81901">
    <property type="entry name" value="HCP-like"/>
    <property type="match status" value="1"/>
</dbReference>
<dbReference type="InterPro" id="IPR050767">
    <property type="entry name" value="Sel1_AlgK"/>
</dbReference>
<sequence length="267" mass="29854">MKTSLMWLKKAAEMPTNTIFGKMGVAAAQHSLGLWYENGVWVPKNVKLAAEWYQKAVDNNYGPSANNLGLLYQNGTGVKRSLETAFMHLKMGAQQEDVPAMLNLADCYFGARGTGSRAASLGNLQAANKLEQLNQSPKAIDDLWLQSVFPLIPPEADLLNYQEHFAVVSERAKRGSVTATRVLKIWEHMQSAMTAFKNNDHAKLVAELQQLFIWISKIHPDELEVNTCYVHLNTRGDRKGRLGNRLGSVMVKFLVIHSSWRITARTS</sequence>
<protein>
    <submittedName>
        <fullName evidence="3">Sel1 repeat family protein</fullName>
    </submittedName>
</protein>
<keyword evidence="2" id="KW-1185">Reference proteome</keyword>
<comment type="similarity">
    <text evidence="1">Belongs to the sel-1 family.</text>
</comment>
<evidence type="ECO:0000313" key="2">
    <source>
        <dbReference type="Proteomes" id="UP000887574"/>
    </source>
</evidence>
<dbReference type="Proteomes" id="UP000887574">
    <property type="component" value="Unplaced"/>
</dbReference>
<name>A0A915DTB3_9BILA</name>
<dbReference type="PANTHER" id="PTHR11102:SF160">
    <property type="entry name" value="ERAD-ASSOCIATED E3 UBIQUITIN-PROTEIN LIGASE COMPONENT HRD3"/>
    <property type="match status" value="1"/>
</dbReference>
<dbReference type="Gene3D" id="1.25.40.10">
    <property type="entry name" value="Tetratricopeptide repeat domain"/>
    <property type="match status" value="1"/>
</dbReference>
<organism evidence="2 3">
    <name type="scientific">Ditylenchus dipsaci</name>
    <dbReference type="NCBI Taxonomy" id="166011"/>
    <lineage>
        <taxon>Eukaryota</taxon>
        <taxon>Metazoa</taxon>
        <taxon>Ecdysozoa</taxon>
        <taxon>Nematoda</taxon>
        <taxon>Chromadorea</taxon>
        <taxon>Rhabditida</taxon>
        <taxon>Tylenchina</taxon>
        <taxon>Tylenchomorpha</taxon>
        <taxon>Sphaerularioidea</taxon>
        <taxon>Anguinidae</taxon>
        <taxon>Anguininae</taxon>
        <taxon>Ditylenchus</taxon>
    </lineage>
</organism>
<dbReference type="PANTHER" id="PTHR11102">
    <property type="entry name" value="SEL-1-LIKE PROTEIN"/>
    <property type="match status" value="1"/>
</dbReference>
<dbReference type="SMART" id="SM00671">
    <property type="entry name" value="SEL1"/>
    <property type="match status" value="2"/>
</dbReference>
<evidence type="ECO:0000313" key="3">
    <source>
        <dbReference type="WBParaSite" id="jg23433"/>
    </source>
</evidence>
<accession>A0A915DTB3</accession>
<reference evidence="3" key="1">
    <citation type="submission" date="2022-11" db="UniProtKB">
        <authorList>
            <consortium name="WormBaseParasite"/>
        </authorList>
    </citation>
    <scope>IDENTIFICATION</scope>
</reference>
<dbReference type="Pfam" id="PF08238">
    <property type="entry name" value="Sel1"/>
    <property type="match status" value="4"/>
</dbReference>
<dbReference type="AlphaFoldDB" id="A0A915DTB3"/>
<dbReference type="WBParaSite" id="jg23433">
    <property type="protein sequence ID" value="jg23433"/>
    <property type="gene ID" value="jg23433"/>
</dbReference>
<dbReference type="InterPro" id="IPR011990">
    <property type="entry name" value="TPR-like_helical_dom_sf"/>
</dbReference>
<evidence type="ECO:0000256" key="1">
    <source>
        <dbReference type="ARBA" id="ARBA00038101"/>
    </source>
</evidence>